<organism evidence="1 2">
    <name type="scientific">Neisseria brasiliensis</name>
    <dbReference type="NCBI Taxonomy" id="2666100"/>
    <lineage>
        <taxon>Bacteria</taxon>
        <taxon>Pseudomonadati</taxon>
        <taxon>Pseudomonadota</taxon>
        <taxon>Betaproteobacteria</taxon>
        <taxon>Neisseriales</taxon>
        <taxon>Neisseriaceae</taxon>
        <taxon>Neisseria</taxon>
    </lineage>
</organism>
<reference evidence="1" key="1">
    <citation type="journal article" name="Emerg. Infect. Dis.">
        <title>Two cases of a newly characterized neisseria species.</title>
        <authorList>
            <person name="Mustapha M."/>
            <person name="Lemos A.P.S."/>
            <person name="Harrison L.H."/>
            <person name="Vantyne D."/>
            <person name="Sacchi C.T."/>
        </authorList>
    </citation>
    <scope>NUCLEOTIDE SEQUENCE</scope>
    <source>
        <strain evidence="1">N.95.16</strain>
    </source>
</reference>
<sequence>MADYQTIPDPAEIFESTVEPTYITLEPYGQLTTTDEIRAVFGLSQVELPDEVLSQRVYSRAAYNSMTMLVPSLNNLWGEGEVAQNNLRPLVEDYVLYSIANQICDVLPILLARTISDSKATFQRFDTDLQTVINSIRQRFALASKALAEGVETTSTPALIRPTLFGSGTPNYDPVTGEG</sequence>
<keyword evidence="2" id="KW-1185">Reference proteome</keyword>
<dbReference type="EMBL" id="WJXO01000001">
    <property type="protein sequence ID" value="MRN38605.1"/>
    <property type="molecule type" value="Genomic_DNA"/>
</dbReference>
<name>A0A7X2GZ66_9NEIS</name>
<protein>
    <submittedName>
        <fullName evidence="1">Uncharacterized protein</fullName>
    </submittedName>
</protein>
<accession>A0A7X2GZ66</accession>
<dbReference type="Proteomes" id="UP000486297">
    <property type="component" value="Unassembled WGS sequence"/>
</dbReference>
<comment type="caution">
    <text evidence="1">The sequence shown here is derived from an EMBL/GenBank/DDBJ whole genome shotgun (WGS) entry which is preliminary data.</text>
</comment>
<evidence type="ECO:0000313" key="1">
    <source>
        <dbReference type="EMBL" id="MRN38605.1"/>
    </source>
</evidence>
<gene>
    <name evidence="1" type="ORF">GJU80_08990</name>
</gene>
<proteinExistence type="predicted"/>
<dbReference type="AlphaFoldDB" id="A0A7X2GZ66"/>
<evidence type="ECO:0000313" key="2">
    <source>
        <dbReference type="Proteomes" id="UP000486297"/>
    </source>
</evidence>
<dbReference type="RefSeq" id="WP_095502761.1">
    <property type="nucleotide sequence ID" value="NZ_WJXO01000001.1"/>
</dbReference>